<accession>A0A933RUI8</accession>
<name>A0A933RUI8_RHOPL</name>
<feature type="chain" id="PRO_5037625664" evidence="2">
    <location>
        <begin position="24"/>
        <end position="79"/>
    </location>
</feature>
<gene>
    <name evidence="3" type="ORF">HZA66_03345</name>
</gene>
<organism evidence="3 4">
    <name type="scientific">Rhodopseudomonas palustris</name>
    <dbReference type="NCBI Taxonomy" id="1076"/>
    <lineage>
        <taxon>Bacteria</taxon>
        <taxon>Pseudomonadati</taxon>
        <taxon>Pseudomonadota</taxon>
        <taxon>Alphaproteobacteria</taxon>
        <taxon>Hyphomicrobiales</taxon>
        <taxon>Nitrobacteraceae</taxon>
        <taxon>Rhodopseudomonas</taxon>
    </lineage>
</organism>
<protein>
    <submittedName>
        <fullName evidence="3">Uncharacterized protein</fullName>
    </submittedName>
</protein>
<evidence type="ECO:0000256" key="2">
    <source>
        <dbReference type="SAM" id="SignalP"/>
    </source>
</evidence>
<dbReference type="EMBL" id="JACRJB010000010">
    <property type="protein sequence ID" value="MBI5128454.1"/>
    <property type="molecule type" value="Genomic_DNA"/>
</dbReference>
<feature type="region of interest" description="Disordered" evidence="1">
    <location>
        <begin position="20"/>
        <end position="60"/>
    </location>
</feature>
<sequence length="79" mass="8367">MRLLFATVMAAMASIAVPPSVSAQGVKDPANYGPPTRQATTPTEATRPTTTQNIPTNALPPGVAIQRTYRDGTLVPYVR</sequence>
<keyword evidence="2" id="KW-0732">Signal</keyword>
<feature type="compositionally biased region" description="Low complexity" evidence="1">
    <location>
        <begin position="34"/>
        <end position="52"/>
    </location>
</feature>
<reference evidence="3" key="1">
    <citation type="submission" date="2020-07" db="EMBL/GenBank/DDBJ databases">
        <title>Huge and variable diversity of episymbiotic CPR bacteria and DPANN archaea in groundwater ecosystems.</title>
        <authorList>
            <person name="He C.Y."/>
            <person name="Keren R."/>
            <person name="Whittaker M."/>
            <person name="Farag I.F."/>
            <person name="Doudna J."/>
            <person name="Cate J.H.D."/>
            <person name="Banfield J.F."/>
        </authorList>
    </citation>
    <scope>NUCLEOTIDE SEQUENCE</scope>
    <source>
        <strain evidence="3">NC_groundwater_1818_Pr3_B-0.1um_66_35</strain>
    </source>
</reference>
<dbReference type="AlphaFoldDB" id="A0A933RUI8"/>
<feature type="signal peptide" evidence="2">
    <location>
        <begin position="1"/>
        <end position="23"/>
    </location>
</feature>
<evidence type="ECO:0000313" key="4">
    <source>
        <dbReference type="Proteomes" id="UP000782519"/>
    </source>
</evidence>
<dbReference type="Proteomes" id="UP000782519">
    <property type="component" value="Unassembled WGS sequence"/>
</dbReference>
<comment type="caution">
    <text evidence="3">The sequence shown here is derived from an EMBL/GenBank/DDBJ whole genome shotgun (WGS) entry which is preliminary data.</text>
</comment>
<evidence type="ECO:0000313" key="3">
    <source>
        <dbReference type="EMBL" id="MBI5128454.1"/>
    </source>
</evidence>
<evidence type="ECO:0000256" key="1">
    <source>
        <dbReference type="SAM" id="MobiDB-lite"/>
    </source>
</evidence>
<proteinExistence type="predicted"/>